<feature type="compositionally biased region" description="Polar residues" evidence="3">
    <location>
        <begin position="311"/>
        <end position="327"/>
    </location>
</feature>
<feature type="compositionally biased region" description="Basic and acidic residues" evidence="3">
    <location>
        <begin position="247"/>
        <end position="272"/>
    </location>
</feature>
<dbReference type="Proteomes" id="UP001357452">
    <property type="component" value="Unassembled WGS sequence"/>
</dbReference>
<dbReference type="EMBL" id="JAZGLY010000003">
    <property type="protein sequence ID" value="MEE6187034.1"/>
    <property type="molecule type" value="Genomic_DNA"/>
</dbReference>
<dbReference type="Gene3D" id="6.10.250.3150">
    <property type="match status" value="1"/>
</dbReference>
<protein>
    <submittedName>
        <fullName evidence="5">Peptidoglycan DD-metalloendopeptidase family protein</fullName>
    </submittedName>
</protein>
<name>A0ABU7RGB4_9BACT</name>
<dbReference type="SUPFAM" id="SSF51261">
    <property type="entry name" value="Duplicated hybrid motif"/>
    <property type="match status" value="1"/>
</dbReference>
<evidence type="ECO:0000256" key="3">
    <source>
        <dbReference type="SAM" id="MobiDB-lite"/>
    </source>
</evidence>
<dbReference type="Pfam" id="PF01551">
    <property type="entry name" value="Peptidase_M23"/>
    <property type="match status" value="1"/>
</dbReference>
<dbReference type="RefSeq" id="WP_330974443.1">
    <property type="nucleotide sequence ID" value="NZ_JAZGLY010000003.1"/>
</dbReference>
<dbReference type="InterPro" id="IPR016047">
    <property type="entry name" value="M23ase_b-sheet_dom"/>
</dbReference>
<reference evidence="5 6" key="1">
    <citation type="submission" date="2024-01" db="EMBL/GenBank/DDBJ databases">
        <title>Niabella digestum sp. nov., isolated from waste digestion system.</title>
        <authorList>
            <person name="Zhang L."/>
        </authorList>
    </citation>
    <scope>NUCLEOTIDE SEQUENCE [LARGE SCALE GENOMIC DNA]</scope>
    <source>
        <strain evidence="5 6">A18</strain>
    </source>
</reference>
<dbReference type="InterPro" id="IPR050570">
    <property type="entry name" value="Cell_wall_metabolism_enzyme"/>
</dbReference>
<feature type="region of interest" description="Disordered" evidence="3">
    <location>
        <begin position="247"/>
        <end position="329"/>
    </location>
</feature>
<dbReference type="Gene3D" id="2.70.70.10">
    <property type="entry name" value="Glucose Permease (Domain IIA)"/>
    <property type="match status" value="1"/>
</dbReference>
<dbReference type="PANTHER" id="PTHR21666:SF289">
    <property type="entry name" value="L-ALA--D-GLU ENDOPEPTIDASE"/>
    <property type="match status" value="1"/>
</dbReference>
<keyword evidence="1" id="KW-0732">Signal</keyword>
<evidence type="ECO:0000256" key="2">
    <source>
        <dbReference type="SAM" id="Coils"/>
    </source>
</evidence>
<proteinExistence type="predicted"/>
<keyword evidence="2" id="KW-0175">Coiled coil</keyword>
<dbReference type="CDD" id="cd12797">
    <property type="entry name" value="M23_peptidase"/>
    <property type="match status" value="1"/>
</dbReference>
<feature type="domain" description="M23ase beta-sheet core" evidence="4">
    <location>
        <begin position="408"/>
        <end position="499"/>
    </location>
</feature>
<dbReference type="PANTHER" id="PTHR21666">
    <property type="entry name" value="PEPTIDASE-RELATED"/>
    <property type="match status" value="1"/>
</dbReference>
<sequence length="505" mass="56508">MVVLLVTAMFTASAQKTSDKTAMEEERRKLQLELRQIQAAYDAVKGQSTNALHQLAALNKKIELQERYINNISKEIRLINDDIYYSSLEINRLKKQMDTLKSHYARTVVYAYKNRSNYDYLNFIFSANSFNDAIKRVAYLKNYRNYRKQQMDDILKTSELISKRYNQQLESKKRKQFALDKRSEEIVVLDQQRKEKDSVARMLQSQAGQLQRQIARKKEQDRQLKNNIAAVVRKEIEEARKAAQEEARKRAEEEAKARKEELAKKMQEDVEKALTGATATSTPPKNEVVEETPVASAPATSARQPRFDRVNPSTTTTVKNIPGSSGNIVVKESPVTVPQNHTPPSTAVATTRKEPEGGYLNYKADDIALNSDFSQNRGKLPPPVDGVITLGFGRYKIEGLGPAIVGDNPGVTYTAPVGAPVRAVFNGEVVSVSKVGSTSFVVIRHGKYFTAYSNLASVSVSRGASISRGQTIGTVGADEETGTGKLDFILMIEERNVDPRPWLRP</sequence>
<organism evidence="5 6">
    <name type="scientific">Niabella digestorum</name>
    <dbReference type="NCBI Taxonomy" id="3117701"/>
    <lineage>
        <taxon>Bacteria</taxon>
        <taxon>Pseudomonadati</taxon>
        <taxon>Bacteroidota</taxon>
        <taxon>Chitinophagia</taxon>
        <taxon>Chitinophagales</taxon>
        <taxon>Chitinophagaceae</taxon>
        <taxon>Niabella</taxon>
    </lineage>
</organism>
<evidence type="ECO:0000256" key="1">
    <source>
        <dbReference type="ARBA" id="ARBA00022729"/>
    </source>
</evidence>
<comment type="caution">
    <text evidence="5">The sequence shown here is derived from an EMBL/GenBank/DDBJ whole genome shotgun (WGS) entry which is preliminary data.</text>
</comment>
<dbReference type="InterPro" id="IPR011055">
    <property type="entry name" value="Dup_hybrid_motif"/>
</dbReference>
<feature type="coiled-coil region" evidence="2">
    <location>
        <begin position="20"/>
        <end position="75"/>
    </location>
</feature>
<evidence type="ECO:0000313" key="6">
    <source>
        <dbReference type="Proteomes" id="UP001357452"/>
    </source>
</evidence>
<evidence type="ECO:0000313" key="5">
    <source>
        <dbReference type="EMBL" id="MEE6187034.1"/>
    </source>
</evidence>
<accession>A0ABU7RGB4</accession>
<keyword evidence="6" id="KW-1185">Reference proteome</keyword>
<evidence type="ECO:0000259" key="4">
    <source>
        <dbReference type="Pfam" id="PF01551"/>
    </source>
</evidence>
<gene>
    <name evidence="5" type="ORF">V2H41_07095</name>
</gene>